<comment type="caution">
    <text evidence="2">The sequence shown here is derived from an EMBL/GenBank/DDBJ whole genome shotgun (WGS) entry which is preliminary data.</text>
</comment>
<protein>
    <submittedName>
        <fullName evidence="2">Uncharacterized protein</fullName>
    </submittedName>
</protein>
<dbReference type="EMBL" id="BAABLX010000007">
    <property type="protein sequence ID" value="GAA4934786.1"/>
    <property type="molecule type" value="Genomic_DNA"/>
</dbReference>
<proteinExistence type="predicted"/>
<keyword evidence="1" id="KW-1133">Transmembrane helix</keyword>
<keyword evidence="3" id="KW-1185">Reference proteome</keyword>
<dbReference type="AlphaFoldDB" id="A0AAV3TZB5"/>
<evidence type="ECO:0000256" key="1">
    <source>
        <dbReference type="SAM" id="Phobius"/>
    </source>
</evidence>
<dbReference type="Proteomes" id="UP001409585">
    <property type="component" value="Unassembled WGS sequence"/>
</dbReference>
<keyword evidence="1" id="KW-0472">Membrane</keyword>
<feature type="transmembrane region" description="Helical" evidence="1">
    <location>
        <begin position="47"/>
        <end position="66"/>
    </location>
</feature>
<evidence type="ECO:0000313" key="3">
    <source>
        <dbReference type="Proteomes" id="UP001409585"/>
    </source>
</evidence>
<name>A0AAV3TZB5_9ALTE</name>
<gene>
    <name evidence="2" type="ORF">GCM10025791_09780</name>
</gene>
<organism evidence="2 3">
    <name type="scientific">Halioxenophilus aromaticivorans</name>
    <dbReference type="NCBI Taxonomy" id="1306992"/>
    <lineage>
        <taxon>Bacteria</taxon>
        <taxon>Pseudomonadati</taxon>
        <taxon>Pseudomonadota</taxon>
        <taxon>Gammaproteobacteria</taxon>
        <taxon>Alteromonadales</taxon>
        <taxon>Alteromonadaceae</taxon>
        <taxon>Halioxenophilus</taxon>
    </lineage>
</organism>
<evidence type="ECO:0000313" key="2">
    <source>
        <dbReference type="EMBL" id="GAA4934786.1"/>
    </source>
</evidence>
<keyword evidence="1" id="KW-0812">Transmembrane</keyword>
<feature type="transmembrane region" description="Helical" evidence="1">
    <location>
        <begin position="20"/>
        <end position="40"/>
    </location>
</feature>
<feature type="transmembrane region" description="Helical" evidence="1">
    <location>
        <begin position="72"/>
        <end position="94"/>
    </location>
</feature>
<sequence length="128" mass="14741">MPWFNVFLLKDSMGPTKRAVLYATVVTLAVAVLFKICFWLDDSLLPVYQWLAWPGITWAGFFSAELDYWPKFIIVLVGQFLFCFVVLITVNWAWRFIKQALCARRGPYPSPIKQRMCANAARPKASKS</sequence>
<reference evidence="3" key="1">
    <citation type="journal article" date="2019" name="Int. J. Syst. Evol. Microbiol.">
        <title>The Global Catalogue of Microorganisms (GCM) 10K type strain sequencing project: providing services to taxonomists for standard genome sequencing and annotation.</title>
        <authorList>
            <consortium name="The Broad Institute Genomics Platform"/>
            <consortium name="The Broad Institute Genome Sequencing Center for Infectious Disease"/>
            <person name="Wu L."/>
            <person name="Ma J."/>
        </authorList>
    </citation>
    <scope>NUCLEOTIDE SEQUENCE [LARGE SCALE GENOMIC DNA]</scope>
    <source>
        <strain evidence="3">JCM 19134</strain>
    </source>
</reference>
<dbReference type="RefSeq" id="WP_345417949.1">
    <property type="nucleotide sequence ID" value="NZ_AP031496.1"/>
</dbReference>
<accession>A0AAV3TZB5</accession>